<keyword evidence="5 6" id="KW-0472">Membrane</keyword>
<evidence type="ECO:0000256" key="5">
    <source>
        <dbReference type="ARBA" id="ARBA00023136"/>
    </source>
</evidence>
<dbReference type="Gene3D" id="1.20.1740.10">
    <property type="entry name" value="Amino acid/polyamine transporter I"/>
    <property type="match status" value="1"/>
</dbReference>
<sequence>MGTHGSSSFSSFTAYARALAQTPSRLARRACSVSTSFEEMSRVRARSGSDMQRNLRWFDLVGFGLGGMVGAGVFVTSGRASRLYAGPAVVLSYAIAGICALLSAFCYTEFAVDMPVAGGAFSYLRVTFGEFAAFLTGANLVMDYVLSNAAVARSFTAYLGTAFGFSSTKWRFTVSGLPKGFNEIDLVAVAVVLIITLIICYR</sequence>
<feature type="transmembrane region" description="Helical" evidence="6">
    <location>
        <begin position="57"/>
        <end position="76"/>
    </location>
</feature>
<comment type="similarity">
    <text evidence="2">Belongs to the amino acid-polyamine-organocation (APC) superfamily. Cationic amino acid transporter (CAT) (TC 2.A.3.3) family.</text>
</comment>
<keyword evidence="3 6" id="KW-0812">Transmembrane</keyword>
<dbReference type="Proteomes" id="UP001168098">
    <property type="component" value="Unassembled WGS sequence"/>
</dbReference>
<dbReference type="GO" id="GO:0005886">
    <property type="term" value="C:plasma membrane"/>
    <property type="evidence" value="ECO:0007669"/>
    <property type="project" value="TreeGrafter"/>
</dbReference>
<reference evidence="7 8" key="1">
    <citation type="journal article" date="2023" name="BMC Biotechnol.">
        <title>Vitis rotundifolia cv Carlos genome sequencing.</title>
        <authorList>
            <person name="Huff M."/>
            <person name="Hulse-Kemp A."/>
            <person name="Scheffler B."/>
            <person name="Youngblood R."/>
            <person name="Simpson S."/>
            <person name="Babiker E."/>
            <person name="Staton M."/>
        </authorList>
    </citation>
    <scope>NUCLEOTIDE SEQUENCE [LARGE SCALE GENOMIC DNA]</scope>
    <source>
        <tissue evidence="7">Leaf</tissue>
    </source>
</reference>
<feature type="transmembrane region" description="Helical" evidence="6">
    <location>
        <begin position="88"/>
        <end position="110"/>
    </location>
</feature>
<feature type="transmembrane region" description="Helical" evidence="6">
    <location>
        <begin position="184"/>
        <end position="201"/>
    </location>
</feature>
<dbReference type="Pfam" id="PF13520">
    <property type="entry name" value="AA_permease_2"/>
    <property type="match status" value="1"/>
</dbReference>
<protein>
    <submittedName>
        <fullName evidence="7">Uncharacterized protein</fullName>
    </submittedName>
</protein>
<evidence type="ECO:0000256" key="6">
    <source>
        <dbReference type="SAM" id="Phobius"/>
    </source>
</evidence>
<dbReference type="EMBL" id="JARBHA010000013">
    <property type="protein sequence ID" value="KAJ9684978.1"/>
    <property type="molecule type" value="Genomic_DNA"/>
</dbReference>
<feature type="transmembrane region" description="Helical" evidence="6">
    <location>
        <begin position="122"/>
        <end position="142"/>
    </location>
</feature>
<evidence type="ECO:0000313" key="8">
    <source>
        <dbReference type="Proteomes" id="UP001168098"/>
    </source>
</evidence>
<evidence type="ECO:0000256" key="1">
    <source>
        <dbReference type="ARBA" id="ARBA00004141"/>
    </source>
</evidence>
<keyword evidence="8" id="KW-1185">Reference proteome</keyword>
<evidence type="ECO:0000256" key="3">
    <source>
        <dbReference type="ARBA" id="ARBA00022692"/>
    </source>
</evidence>
<proteinExistence type="inferred from homology"/>
<feature type="transmembrane region" description="Helical" evidence="6">
    <location>
        <begin position="154"/>
        <end position="172"/>
    </location>
</feature>
<dbReference type="PANTHER" id="PTHR43243">
    <property type="entry name" value="INNER MEMBRANE TRANSPORTER YGJI-RELATED"/>
    <property type="match status" value="1"/>
</dbReference>
<evidence type="ECO:0000256" key="2">
    <source>
        <dbReference type="ARBA" id="ARBA00008572"/>
    </source>
</evidence>
<dbReference type="PANTHER" id="PTHR43243:SF41">
    <property type="entry name" value="CATIONIC AMINO ACID TRANSPORTER 7, CHLOROPLASTIC"/>
    <property type="match status" value="1"/>
</dbReference>
<evidence type="ECO:0000313" key="7">
    <source>
        <dbReference type="EMBL" id="KAJ9684978.1"/>
    </source>
</evidence>
<dbReference type="InterPro" id="IPR002293">
    <property type="entry name" value="AA/rel_permease1"/>
</dbReference>
<name>A0AA38Z9M0_VITRO</name>
<dbReference type="AlphaFoldDB" id="A0AA38Z9M0"/>
<accession>A0AA38Z9M0</accession>
<dbReference type="GO" id="GO:0015171">
    <property type="term" value="F:amino acid transmembrane transporter activity"/>
    <property type="evidence" value="ECO:0007669"/>
    <property type="project" value="TreeGrafter"/>
</dbReference>
<evidence type="ECO:0000256" key="4">
    <source>
        <dbReference type="ARBA" id="ARBA00022989"/>
    </source>
</evidence>
<comment type="subcellular location">
    <subcellularLocation>
        <location evidence="1">Membrane</location>
        <topology evidence="1">Multi-pass membrane protein</topology>
    </subcellularLocation>
</comment>
<comment type="caution">
    <text evidence="7">The sequence shown here is derived from an EMBL/GenBank/DDBJ whole genome shotgun (WGS) entry which is preliminary data.</text>
</comment>
<keyword evidence="4 6" id="KW-1133">Transmembrane helix</keyword>
<organism evidence="7 8">
    <name type="scientific">Vitis rotundifolia</name>
    <name type="common">Muscadine grape</name>
    <dbReference type="NCBI Taxonomy" id="103349"/>
    <lineage>
        <taxon>Eukaryota</taxon>
        <taxon>Viridiplantae</taxon>
        <taxon>Streptophyta</taxon>
        <taxon>Embryophyta</taxon>
        <taxon>Tracheophyta</taxon>
        <taxon>Spermatophyta</taxon>
        <taxon>Magnoliopsida</taxon>
        <taxon>eudicotyledons</taxon>
        <taxon>Gunneridae</taxon>
        <taxon>Pentapetalae</taxon>
        <taxon>rosids</taxon>
        <taxon>Vitales</taxon>
        <taxon>Vitaceae</taxon>
        <taxon>Viteae</taxon>
        <taxon>Vitis</taxon>
    </lineage>
</organism>
<gene>
    <name evidence="7" type="ORF">PVL29_017130</name>
</gene>